<dbReference type="eggNOG" id="ENOG50330W4">
    <property type="taxonomic scope" value="Bacteria"/>
</dbReference>
<keyword evidence="3" id="KW-1185">Reference proteome</keyword>
<dbReference type="AlphaFoldDB" id="B0TD96"/>
<dbReference type="KEGG" id="hmo:HM1_1565"/>
<sequence length="337" mass="38581">MVKPNFIYIAAIVAIIGALPFYFSIKNSSSAPTAEYISITYSDYNTDNTSDKITTQILTLDCPSKEIKKVFEFDYTSQYPLGYCDKKDQLVYFTKRIGDDQNYGDQIFVSNLLDKKETQLTYDLFAVNYIISTQQKIFFAARPKGSQVIKLGSIDKKTNEISYWGDEDTNIEAMVVDSINKKVFIATYSMKEARYNVMHQDGPAGQDNFVMPLHTVFQTDYDFTNTVKLFDEHLWVRTLMTDGNNLVALCDRKYNDATTPSMVFCYNFTSKKVSKKPWESARLQVGDANYSADGKKIYAISTIDEKRGLYEYDTDTLKQTPLFVPEKGFINNIQIIK</sequence>
<keyword evidence="1" id="KW-0812">Transmembrane</keyword>
<dbReference type="OrthoDB" id="1896796at2"/>
<feature type="transmembrane region" description="Helical" evidence="1">
    <location>
        <begin position="6"/>
        <end position="25"/>
    </location>
</feature>
<protein>
    <submittedName>
        <fullName evidence="2">Uncharacterized protein</fullName>
    </submittedName>
</protein>
<evidence type="ECO:0000313" key="3">
    <source>
        <dbReference type="Proteomes" id="UP000008550"/>
    </source>
</evidence>
<dbReference type="RefSeq" id="WP_012282650.1">
    <property type="nucleotide sequence ID" value="NC_010337.2"/>
</dbReference>
<dbReference type="SUPFAM" id="SSF69304">
    <property type="entry name" value="Tricorn protease N-terminal domain"/>
    <property type="match status" value="1"/>
</dbReference>
<organism evidence="2 3">
    <name type="scientific">Heliobacterium modesticaldum (strain ATCC 51547 / Ice1)</name>
    <dbReference type="NCBI Taxonomy" id="498761"/>
    <lineage>
        <taxon>Bacteria</taxon>
        <taxon>Bacillati</taxon>
        <taxon>Bacillota</taxon>
        <taxon>Clostridia</taxon>
        <taxon>Eubacteriales</taxon>
        <taxon>Heliobacteriaceae</taxon>
        <taxon>Heliomicrobium</taxon>
    </lineage>
</organism>
<gene>
    <name evidence="2" type="ORF">HM1_1565</name>
</gene>
<accession>B0TD96</accession>
<evidence type="ECO:0000313" key="2">
    <source>
        <dbReference type="EMBL" id="ABZ84137.1"/>
    </source>
</evidence>
<dbReference type="Proteomes" id="UP000008550">
    <property type="component" value="Chromosome"/>
</dbReference>
<dbReference type="Gene3D" id="2.130.10.10">
    <property type="entry name" value="YVTN repeat-like/Quinoprotein amine dehydrogenase"/>
    <property type="match status" value="1"/>
</dbReference>
<keyword evidence="1" id="KW-1133">Transmembrane helix</keyword>
<reference evidence="2 3" key="1">
    <citation type="journal article" date="2008" name="J. Bacteriol.">
        <title>The genome of Heliobacterium modesticaldum, a phototrophic representative of the Firmicutes containing the simplest photosynthetic apparatus.</title>
        <authorList>
            <person name="Sattley W.M."/>
            <person name="Madigan M.T."/>
            <person name="Swingley W.D."/>
            <person name="Cheung P.C."/>
            <person name="Clocksin K.M."/>
            <person name="Conrad A.L."/>
            <person name="Dejesa L.C."/>
            <person name="Honchak B.M."/>
            <person name="Jung D.O."/>
            <person name="Karbach L.E."/>
            <person name="Kurdoglu A."/>
            <person name="Lahiri S."/>
            <person name="Mastrian S.D."/>
            <person name="Page L.E."/>
            <person name="Taylor H.L."/>
            <person name="Wang Z.T."/>
            <person name="Raymond J."/>
            <person name="Chen M."/>
            <person name="Blankenship R.E."/>
            <person name="Touchman J.W."/>
        </authorList>
    </citation>
    <scope>NUCLEOTIDE SEQUENCE [LARGE SCALE GENOMIC DNA]</scope>
    <source>
        <strain evidence="3">ATCC 51547 / Ice1</strain>
    </source>
</reference>
<dbReference type="HOGENOM" id="CLU_070756_0_0_9"/>
<keyword evidence="1" id="KW-0472">Membrane</keyword>
<dbReference type="STRING" id="498761.HM1_1565"/>
<proteinExistence type="predicted"/>
<name>B0TD96_HELMI</name>
<dbReference type="EMBL" id="CP000930">
    <property type="protein sequence ID" value="ABZ84137.1"/>
    <property type="molecule type" value="Genomic_DNA"/>
</dbReference>
<evidence type="ECO:0000256" key="1">
    <source>
        <dbReference type="SAM" id="Phobius"/>
    </source>
</evidence>
<dbReference type="InterPro" id="IPR015943">
    <property type="entry name" value="WD40/YVTN_repeat-like_dom_sf"/>
</dbReference>